<feature type="non-terminal residue" evidence="1">
    <location>
        <position position="1"/>
    </location>
</feature>
<dbReference type="AlphaFoldDB" id="A0A5J4ULS1"/>
<evidence type="ECO:0000313" key="1">
    <source>
        <dbReference type="EMBL" id="KAA6370980.1"/>
    </source>
</evidence>
<protein>
    <submittedName>
        <fullName evidence="1">Uncharacterized protein</fullName>
    </submittedName>
</protein>
<dbReference type="Proteomes" id="UP000324800">
    <property type="component" value="Unassembled WGS sequence"/>
</dbReference>
<reference evidence="1 2" key="1">
    <citation type="submission" date="2019-03" db="EMBL/GenBank/DDBJ databases">
        <title>Single cell metagenomics reveals metabolic interactions within the superorganism composed of flagellate Streblomastix strix and complex community of Bacteroidetes bacteria on its surface.</title>
        <authorList>
            <person name="Treitli S.C."/>
            <person name="Kolisko M."/>
            <person name="Husnik F."/>
            <person name="Keeling P."/>
            <person name="Hampl V."/>
        </authorList>
    </citation>
    <scope>NUCLEOTIDE SEQUENCE [LARGE SCALE GENOMIC DNA]</scope>
    <source>
        <strain evidence="1">ST1C</strain>
    </source>
</reference>
<accession>A0A5J4ULS1</accession>
<sequence length="125" mass="14493">ISLADELWNQFRELRERSSKEDSEIEARRLAQENRFRNGIFAVPSVFERVGGSASPRELLNRGTFSPGLTKSLEHARNSASAIFVESSAIAQRKREIQDYYKSWRKSSNITRKNIHFIFIVYQAQ</sequence>
<name>A0A5J4ULS1_9EUKA</name>
<evidence type="ECO:0000313" key="2">
    <source>
        <dbReference type="Proteomes" id="UP000324800"/>
    </source>
</evidence>
<dbReference type="EMBL" id="SNRW01014885">
    <property type="protein sequence ID" value="KAA6370980.1"/>
    <property type="molecule type" value="Genomic_DNA"/>
</dbReference>
<organism evidence="1 2">
    <name type="scientific">Streblomastix strix</name>
    <dbReference type="NCBI Taxonomy" id="222440"/>
    <lineage>
        <taxon>Eukaryota</taxon>
        <taxon>Metamonada</taxon>
        <taxon>Preaxostyla</taxon>
        <taxon>Oxymonadida</taxon>
        <taxon>Streblomastigidae</taxon>
        <taxon>Streblomastix</taxon>
    </lineage>
</organism>
<gene>
    <name evidence="1" type="ORF">EZS28_033494</name>
</gene>
<proteinExistence type="predicted"/>
<comment type="caution">
    <text evidence="1">The sequence shown here is derived from an EMBL/GenBank/DDBJ whole genome shotgun (WGS) entry which is preliminary data.</text>
</comment>